<reference evidence="8" key="1">
    <citation type="journal article" date="2023" name="G3 (Bethesda)">
        <title>Whole genome assembly and annotation of the endangered Caribbean coral Acropora cervicornis.</title>
        <authorList>
            <person name="Selwyn J.D."/>
            <person name="Vollmer S.V."/>
        </authorList>
    </citation>
    <scope>NUCLEOTIDE SEQUENCE</scope>
    <source>
        <strain evidence="8">K2</strain>
    </source>
</reference>
<proteinExistence type="inferred from homology"/>
<comment type="caution">
    <text evidence="8">The sequence shown here is derived from an EMBL/GenBank/DDBJ whole genome shotgun (WGS) entry which is preliminary data.</text>
</comment>
<evidence type="ECO:0000256" key="1">
    <source>
        <dbReference type="ARBA" id="ARBA00004141"/>
    </source>
</evidence>
<dbReference type="AlphaFoldDB" id="A0AAD9QB32"/>
<keyword evidence="9" id="KW-1185">Reference proteome</keyword>
<keyword evidence="5 7" id="KW-0472">Membrane</keyword>
<name>A0AAD9QB32_ACRCE</name>
<keyword evidence="4 7" id="KW-1133">Transmembrane helix</keyword>
<dbReference type="GO" id="GO:0005886">
    <property type="term" value="C:plasma membrane"/>
    <property type="evidence" value="ECO:0007669"/>
    <property type="project" value="TreeGrafter"/>
</dbReference>
<feature type="transmembrane region" description="Helical" evidence="7">
    <location>
        <begin position="12"/>
        <end position="39"/>
    </location>
</feature>
<evidence type="ECO:0000313" key="9">
    <source>
        <dbReference type="Proteomes" id="UP001249851"/>
    </source>
</evidence>
<feature type="transmembrane region" description="Helical" evidence="7">
    <location>
        <begin position="171"/>
        <end position="194"/>
    </location>
</feature>
<dbReference type="SUPFAM" id="SSF48652">
    <property type="entry name" value="Tetraspanin"/>
    <property type="match status" value="1"/>
</dbReference>
<dbReference type="PIRSF" id="PIRSF002419">
    <property type="entry name" value="Tetraspanin"/>
    <property type="match status" value="1"/>
</dbReference>
<feature type="transmembrane region" description="Helical" evidence="7">
    <location>
        <begin position="79"/>
        <end position="97"/>
    </location>
</feature>
<sequence length="214" mass="24388">MYLKDKFSFHCVVKYFLFATNTLLWIISTIFIGIGSWAYDDKRKYSDLDSLAFDPSVLIIIVGCLMFVITFCGCFVGTLTIIFILELVTGFVAFFFVDETQSKVKDATHNVIIRYRDDPDLQNAIDKIQQGLKCCGGYSYHDWEHNEHFNCSAKTGCIDSLTFWINDHLHIVGGLAFGFALIQLLGILGAFNMIRDIDFILKSHDTDTDINYIL</sequence>
<feature type="disulfide bond" evidence="6">
    <location>
        <begin position="135"/>
        <end position="151"/>
    </location>
</feature>
<reference evidence="8" key="2">
    <citation type="journal article" date="2023" name="Science">
        <title>Genomic signatures of disease resistance in endangered staghorn corals.</title>
        <authorList>
            <person name="Vollmer S.V."/>
            <person name="Selwyn J.D."/>
            <person name="Despard B.A."/>
            <person name="Roesel C.L."/>
        </authorList>
    </citation>
    <scope>NUCLEOTIDE SEQUENCE</scope>
    <source>
        <strain evidence="8">K2</strain>
    </source>
</reference>
<evidence type="ECO:0000256" key="2">
    <source>
        <dbReference type="ARBA" id="ARBA00006840"/>
    </source>
</evidence>
<feature type="transmembrane region" description="Helical" evidence="7">
    <location>
        <begin position="51"/>
        <end position="72"/>
    </location>
</feature>
<keyword evidence="6" id="KW-1015">Disulfide bond</keyword>
<dbReference type="InterPro" id="IPR018499">
    <property type="entry name" value="Tetraspanin/Peripherin"/>
</dbReference>
<dbReference type="EMBL" id="JARQWQ010000046">
    <property type="protein sequence ID" value="KAK2558102.1"/>
    <property type="molecule type" value="Genomic_DNA"/>
</dbReference>
<dbReference type="InterPro" id="IPR008952">
    <property type="entry name" value="Tetraspanin_EC2_sf"/>
</dbReference>
<evidence type="ECO:0000313" key="8">
    <source>
        <dbReference type="EMBL" id="KAK2558102.1"/>
    </source>
</evidence>
<dbReference type="PANTHER" id="PTHR19282">
    <property type="entry name" value="TETRASPANIN"/>
    <property type="match status" value="1"/>
</dbReference>
<dbReference type="Pfam" id="PF00335">
    <property type="entry name" value="Tetraspanin"/>
    <property type="match status" value="1"/>
</dbReference>
<dbReference type="PANTHER" id="PTHR19282:SF515">
    <property type="entry name" value="TETRASPANIN"/>
    <property type="match status" value="1"/>
</dbReference>
<evidence type="ECO:0000256" key="3">
    <source>
        <dbReference type="ARBA" id="ARBA00022692"/>
    </source>
</evidence>
<evidence type="ECO:0000256" key="4">
    <source>
        <dbReference type="ARBA" id="ARBA00022989"/>
    </source>
</evidence>
<evidence type="ECO:0000256" key="7">
    <source>
        <dbReference type="RuleBase" id="RU361218"/>
    </source>
</evidence>
<protein>
    <recommendedName>
        <fullName evidence="7">Tetraspanin</fullName>
    </recommendedName>
</protein>
<dbReference type="InterPro" id="IPR000301">
    <property type="entry name" value="Tetraspanin_animals"/>
</dbReference>
<dbReference type="PRINTS" id="PR00259">
    <property type="entry name" value="TMFOUR"/>
</dbReference>
<comment type="similarity">
    <text evidence="2 7">Belongs to the tetraspanin (TM4SF) family.</text>
</comment>
<comment type="subcellular location">
    <subcellularLocation>
        <location evidence="1 7">Membrane</location>
        <topology evidence="1 7">Multi-pass membrane protein</topology>
    </subcellularLocation>
</comment>
<dbReference type="Proteomes" id="UP001249851">
    <property type="component" value="Unassembled WGS sequence"/>
</dbReference>
<organism evidence="8 9">
    <name type="scientific">Acropora cervicornis</name>
    <name type="common">Staghorn coral</name>
    <dbReference type="NCBI Taxonomy" id="6130"/>
    <lineage>
        <taxon>Eukaryota</taxon>
        <taxon>Metazoa</taxon>
        <taxon>Cnidaria</taxon>
        <taxon>Anthozoa</taxon>
        <taxon>Hexacorallia</taxon>
        <taxon>Scleractinia</taxon>
        <taxon>Astrocoeniina</taxon>
        <taxon>Acroporidae</taxon>
        <taxon>Acropora</taxon>
    </lineage>
</organism>
<dbReference type="Gene3D" id="1.10.1450.10">
    <property type="entry name" value="Tetraspanin"/>
    <property type="match status" value="1"/>
</dbReference>
<evidence type="ECO:0000256" key="6">
    <source>
        <dbReference type="PIRSR" id="PIRSR002419-1"/>
    </source>
</evidence>
<keyword evidence="3 7" id="KW-0812">Transmembrane</keyword>
<evidence type="ECO:0000256" key="5">
    <source>
        <dbReference type="ARBA" id="ARBA00023136"/>
    </source>
</evidence>
<gene>
    <name evidence="8" type="ORF">P5673_019682</name>
</gene>
<accession>A0AAD9QB32</accession>